<evidence type="ECO:0000256" key="3">
    <source>
        <dbReference type="ARBA" id="ARBA00022525"/>
    </source>
</evidence>
<keyword evidence="6" id="KW-1015">Disulfide bond</keyword>
<sequence length="126" mass="13143">MRLVLPVAHFGAAVVVLAGVLVSAGSASAGRGETELVFSRTDPDQGVRSVTLICRPDGGSHPDAAGACGYLAAGGGLGLPEENAEVRCFRYYPVELRVEGTLRGHDISISNTYGCLVPELATPWKF</sequence>
<evidence type="ECO:0000256" key="6">
    <source>
        <dbReference type="ARBA" id="ARBA00023157"/>
    </source>
</evidence>
<comment type="similarity">
    <text evidence="2">Belongs to the protease inhibitor I16 (SSI) family.</text>
</comment>
<dbReference type="AlphaFoldDB" id="A0A370I154"/>
<evidence type="ECO:0000256" key="1">
    <source>
        <dbReference type="ARBA" id="ARBA00004613"/>
    </source>
</evidence>
<keyword evidence="9" id="KW-1185">Reference proteome</keyword>
<evidence type="ECO:0000259" key="7">
    <source>
        <dbReference type="Pfam" id="PF00720"/>
    </source>
</evidence>
<dbReference type="Pfam" id="PF00720">
    <property type="entry name" value="SSI"/>
    <property type="match status" value="1"/>
</dbReference>
<gene>
    <name evidence="8" type="ORF">DFR76_112293</name>
</gene>
<dbReference type="GO" id="GO:0004867">
    <property type="term" value="F:serine-type endopeptidase inhibitor activity"/>
    <property type="evidence" value="ECO:0007669"/>
    <property type="project" value="UniProtKB-KW"/>
</dbReference>
<accession>A0A370I154</accession>
<dbReference type="InterPro" id="IPR036819">
    <property type="entry name" value="Subtilisin_inhibitor-like_sf"/>
</dbReference>
<dbReference type="InterPro" id="IPR023549">
    <property type="entry name" value="Subtilisin_inhibitor"/>
</dbReference>
<dbReference type="GO" id="GO:0005576">
    <property type="term" value="C:extracellular region"/>
    <property type="evidence" value="ECO:0007669"/>
    <property type="project" value="UniProtKB-SubCell"/>
</dbReference>
<dbReference type="Gene3D" id="3.30.350.10">
    <property type="entry name" value="Subtilisin inhibitor-like"/>
    <property type="match status" value="1"/>
</dbReference>
<dbReference type="EMBL" id="QQBC01000012">
    <property type="protein sequence ID" value="RDI62974.1"/>
    <property type="molecule type" value="Genomic_DNA"/>
</dbReference>
<keyword evidence="5" id="KW-0722">Serine protease inhibitor</keyword>
<evidence type="ECO:0000256" key="5">
    <source>
        <dbReference type="ARBA" id="ARBA00022900"/>
    </source>
</evidence>
<feature type="domain" description="Subtilisin inhibitor" evidence="7">
    <location>
        <begin position="44"/>
        <end position="114"/>
    </location>
</feature>
<comment type="subcellular location">
    <subcellularLocation>
        <location evidence="1">Secreted</location>
    </subcellularLocation>
</comment>
<dbReference type="SUPFAM" id="SSF55399">
    <property type="entry name" value="Subtilisin inhibitor"/>
    <property type="match status" value="1"/>
</dbReference>
<evidence type="ECO:0000256" key="2">
    <source>
        <dbReference type="ARBA" id="ARBA00010472"/>
    </source>
</evidence>
<keyword evidence="4" id="KW-0646">Protease inhibitor</keyword>
<reference evidence="8 9" key="1">
    <citation type="submission" date="2018-07" db="EMBL/GenBank/DDBJ databases">
        <title>Genomic Encyclopedia of Type Strains, Phase IV (KMG-IV): sequencing the most valuable type-strain genomes for metagenomic binning, comparative biology and taxonomic classification.</title>
        <authorList>
            <person name="Goeker M."/>
        </authorList>
    </citation>
    <scope>NUCLEOTIDE SEQUENCE [LARGE SCALE GENOMIC DNA]</scope>
    <source>
        <strain evidence="8 9">DSM 44290</strain>
    </source>
</reference>
<dbReference type="Proteomes" id="UP000254869">
    <property type="component" value="Unassembled WGS sequence"/>
</dbReference>
<keyword evidence="3" id="KW-0964">Secreted</keyword>
<evidence type="ECO:0000256" key="4">
    <source>
        <dbReference type="ARBA" id="ARBA00022690"/>
    </source>
</evidence>
<name>A0A370I154_9NOCA</name>
<evidence type="ECO:0000313" key="8">
    <source>
        <dbReference type="EMBL" id="RDI62974.1"/>
    </source>
</evidence>
<dbReference type="RefSeq" id="WP_068005701.1">
    <property type="nucleotide sequence ID" value="NZ_QQBC01000012.1"/>
</dbReference>
<evidence type="ECO:0000313" key="9">
    <source>
        <dbReference type="Proteomes" id="UP000254869"/>
    </source>
</evidence>
<protein>
    <submittedName>
        <fullName evidence="8">Subtilisin inhibitor-like</fullName>
    </submittedName>
</protein>
<proteinExistence type="inferred from homology"/>
<comment type="caution">
    <text evidence="8">The sequence shown here is derived from an EMBL/GenBank/DDBJ whole genome shotgun (WGS) entry which is preliminary data.</text>
</comment>
<organism evidence="8 9">
    <name type="scientific">Nocardia pseudobrasiliensis</name>
    <dbReference type="NCBI Taxonomy" id="45979"/>
    <lineage>
        <taxon>Bacteria</taxon>
        <taxon>Bacillati</taxon>
        <taxon>Actinomycetota</taxon>
        <taxon>Actinomycetes</taxon>
        <taxon>Mycobacteriales</taxon>
        <taxon>Nocardiaceae</taxon>
        <taxon>Nocardia</taxon>
    </lineage>
</organism>